<dbReference type="SUPFAM" id="SSF53474">
    <property type="entry name" value="alpha/beta-Hydrolases"/>
    <property type="match status" value="1"/>
</dbReference>
<evidence type="ECO:0000313" key="2">
    <source>
        <dbReference type="EMBL" id="ARN78366.1"/>
    </source>
</evidence>
<evidence type="ECO:0000313" key="3">
    <source>
        <dbReference type="Proteomes" id="UP000193431"/>
    </source>
</evidence>
<evidence type="ECO:0000259" key="1">
    <source>
        <dbReference type="Pfam" id="PF00561"/>
    </source>
</evidence>
<gene>
    <name evidence="2" type="ORF">BST97_10410</name>
</gene>
<proteinExistence type="predicted"/>
<organism evidence="2 3">
    <name type="scientific">Nonlabens spongiae</name>
    <dbReference type="NCBI Taxonomy" id="331648"/>
    <lineage>
        <taxon>Bacteria</taxon>
        <taxon>Pseudomonadati</taxon>
        <taxon>Bacteroidota</taxon>
        <taxon>Flavobacteriia</taxon>
        <taxon>Flavobacteriales</taxon>
        <taxon>Flavobacteriaceae</taxon>
        <taxon>Nonlabens</taxon>
    </lineage>
</organism>
<dbReference type="STRING" id="331648.BST97_10410"/>
<dbReference type="AlphaFoldDB" id="A0A1W6MLH0"/>
<dbReference type="InterPro" id="IPR000073">
    <property type="entry name" value="AB_hydrolase_1"/>
</dbReference>
<dbReference type="OrthoDB" id="252464at2"/>
<accession>A0A1W6MLH0</accession>
<dbReference type="EMBL" id="CP019344">
    <property type="protein sequence ID" value="ARN78366.1"/>
    <property type="molecule type" value="Genomic_DNA"/>
</dbReference>
<dbReference type="PANTHER" id="PTHR42886:SF29">
    <property type="entry name" value="PUMMELIG, ISOFORM A"/>
    <property type="match status" value="1"/>
</dbReference>
<dbReference type="Gene3D" id="3.40.50.1820">
    <property type="entry name" value="alpha/beta hydrolase"/>
    <property type="match status" value="1"/>
</dbReference>
<sequence length="243" mass="27482">MNRPLVVLIHGFLGSAHQWDVIGDELSNHFEVVRYELPGHGNRFAEVFEYSIEDLADEVYAKIENHLSESIHVIGHSMGGYIAAALTGRHPEVLSNTVLINSITGPDSSVRIKNRNRSLRMIDRYHKAFVSMAISNLFNASEHNSHSESIELMKNQAAQIPETAVRNAIIAMRDRKGCTNEWPDSIRLTYIFSKNDPIIDDEIISNEARFLNADLHELDSGHMGIITHPKQIIEILKPILQFH</sequence>
<dbReference type="Pfam" id="PF00561">
    <property type="entry name" value="Abhydrolase_1"/>
    <property type="match status" value="1"/>
</dbReference>
<dbReference type="RefSeq" id="WP_085767169.1">
    <property type="nucleotide sequence ID" value="NZ_CP019344.1"/>
</dbReference>
<protein>
    <recommendedName>
        <fullName evidence="1">AB hydrolase-1 domain-containing protein</fullName>
    </recommendedName>
</protein>
<name>A0A1W6MLH0_9FLAO</name>
<feature type="domain" description="AB hydrolase-1" evidence="1">
    <location>
        <begin position="4"/>
        <end position="229"/>
    </location>
</feature>
<reference evidence="2 3" key="1">
    <citation type="submission" date="2016-11" db="EMBL/GenBank/DDBJ databases">
        <title>Trade-off between light-utilization and light-protection in marine flavobacteria.</title>
        <authorList>
            <person name="Kumagai Y."/>
        </authorList>
    </citation>
    <scope>NUCLEOTIDE SEQUENCE [LARGE SCALE GENOMIC DNA]</scope>
    <source>
        <strain evidence="2 3">JCM 13191</strain>
    </source>
</reference>
<keyword evidence="3" id="KW-1185">Reference proteome</keyword>
<dbReference type="Proteomes" id="UP000193431">
    <property type="component" value="Chromosome"/>
</dbReference>
<dbReference type="PANTHER" id="PTHR42886">
    <property type="entry name" value="RE40534P-RELATED"/>
    <property type="match status" value="1"/>
</dbReference>
<dbReference type="InterPro" id="IPR029058">
    <property type="entry name" value="AB_hydrolase_fold"/>
</dbReference>